<protein>
    <submittedName>
        <fullName evidence="1">Selenium-dependent hydroxylase accessory protein YqeC</fullName>
    </submittedName>
</protein>
<dbReference type="SUPFAM" id="SSF53623">
    <property type="entry name" value="MurD-like peptide ligases, catalytic domain"/>
    <property type="match status" value="1"/>
</dbReference>
<dbReference type="InterPro" id="IPR036565">
    <property type="entry name" value="Mur-like_cat_sf"/>
</dbReference>
<comment type="caution">
    <text evidence="1">The sequence shown here is derived from an EMBL/GenBank/DDBJ whole genome shotgun (WGS) entry which is preliminary data.</text>
</comment>
<dbReference type="InterPro" id="IPR017587">
    <property type="entry name" value="YqeC"/>
</dbReference>
<gene>
    <name evidence="1" type="primary">yqeC</name>
    <name evidence="1" type="ORF">H9723_10260</name>
</gene>
<dbReference type="EMBL" id="DXAY01000241">
    <property type="protein sequence ID" value="HIZ75601.1"/>
    <property type="molecule type" value="Genomic_DNA"/>
</dbReference>
<dbReference type="NCBIfam" id="TIGR03172">
    <property type="entry name" value="selenium cofactor biosynthesis protein YqeC"/>
    <property type="match status" value="1"/>
</dbReference>
<dbReference type="AlphaFoldDB" id="A0A9D2GBC0"/>
<organism evidence="1 2">
    <name type="scientific">Candidatus Mediterraneibacter stercoravium</name>
    <dbReference type="NCBI Taxonomy" id="2838685"/>
    <lineage>
        <taxon>Bacteria</taxon>
        <taxon>Bacillati</taxon>
        <taxon>Bacillota</taxon>
        <taxon>Clostridia</taxon>
        <taxon>Lachnospirales</taxon>
        <taxon>Lachnospiraceae</taxon>
        <taxon>Mediterraneibacter</taxon>
    </lineage>
</organism>
<dbReference type="GO" id="GO:0005524">
    <property type="term" value="F:ATP binding"/>
    <property type="evidence" value="ECO:0007669"/>
    <property type="project" value="InterPro"/>
</dbReference>
<reference evidence="1" key="2">
    <citation type="submission" date="2021-04" db="EMBL/GenBank/DDBJ databases">
        <authorList>
            <person name="Gilroy R."/>
        </authorList>
    </citation>
    <scope>NUCLEOTIDE SEQUENCE</scope>
    <source>
        <strain evidence="1">CHK196-3914</strain>
    </source>
</reference>
<sequence length="245" mass="26728">MFYCYRDNNLYESKLLTEAAGLTGVKYPVVSAVGAGGKTTTLRRLADEYVQSGIPVIVTTTTHMAAGDKPWFLTEPSVEKIEDMLERYGQVWAGLPSSSGKIKSLSAEMMKEIWNMALPILIEADGSRQLPLKIPADHEPVILPETTHVLSVYGLDSIGQKLSEVCFRPERAAVFLKKNISDRVTAEDIALLAASYRGGRKGCPDSAVYTVVLNKADDEMLVKEAVGICRTLSDTGIQRIIISGC</sequence>
<name>A0A9D2GBC0_9FIRM</name>
<dbReference type="Proteomes" id="UP000824116">
    <property type="component" value="Unassembled WGS sequence"/>
</dbReference>
<evidence type="ECO:0000313" key="1">
    <source>
        <dbReference type="EMBL" id="HIZ75601.1"/>
    </source>
</evidence>
<dbReference type="Pfam" id="PF19842">
    <property type="entry name" value="YqeC"/>
    <property type="match status" value="1"/>
</dbReference>
<proteinExistence type="predicted"/>
<reference evidence="1" key="1">
    <citation type="journal article" date="2021" name="PeerJ">
        <title>Extensive microbial diversity within the chicken gut microbiome revealed by metagenomics and culture.</title>
        <authorList>
            <person name="Gilroy R."/>
            <person name="Ravi A."/>
            <person name="Getino M."/>
            <person name="Pursley I."/>
            <person name="Horton D.L."/>
            <person name="Alikhan N.F."/>
            <person name="Baker D."/>
            <person name="Gharbi K."/>
            <person name="Hall N."/>
            <person name="Watson M."/>
            <person name="Adriaenssens E.M."/>
            <person name="Foster-Nyarko E."/>
            <person name="Jarju S."/>
            <person name="Secka A."/>
            <person name="Antonio M."/>
            <person name="Oren A."/>
            <person name="Chaudhuri R.R."/>
            <person name="La Ragione R."/>
            <person name="Hildebrand F."/>
            <person name="Pallen M.J."/>
        </authorList>
    </citation>
    <scope>NUCLEOTIDE SEQUENCE</scope>
    <source>
        <strain evidence="1">CHK196-3914</strain>
    </source>
</reference>
<accession>A0A9D2GBC0</accession>
<evidence type="ECO:0000313" key="2">
    <source>
        <dbReference type="Proteomes" id="UP000824116"/>
    </source>
</evidence>